<evidence type="ECO:0000313" key="3">
    <source>
        <dbReference type="EMBL" id="KZN56531.1"/>
    </source>
</evidence>
<dbReference type="EMBL" id="AUXZ01000001">
    <property type="protein sequence ID" value="KZN56531.1"/>
    <property type="molecule type" value="Genomic_DNA"/>
</dbReference>
<protein>
    <recommendedName>
        <fullName evidence="5">Phenazine biosynthesis protein PhzF</fullName>
    </recommendedName>
</protein>
<dbReference type="RefSeq" id="WP_063359870.1">
    <property type="nucleotide sequence ID" value="NZ_AUXZ01000001.1"/>
</dbReference>
<dbReference type="Proteomes" id="UP000076503">
    <property type="component" value="Unassembled WGS sequence"/>
</dbReference>
<organism evidence="3 4">
    <name type="scientific">Pseudoalteromonas luteoviolacea H33</name>
    <dbReference type="NCBI Taxonomy" id="1365251"/>
    <lineage>
        <taxon>Bacteria</taxon>
        <taxon>Pseudomonadati</taxon>
        <taxon>Pseudomonadota</taxon>
        <taxon>Gammaproteobacteria</taxon>
        <taxon>Alteromonadales</taxon>
        <taxon>Pseudoalteromonadaceae</taxon>
        <taxon>Pseudoalteromonas</taxon>
    </lineage>
</organism>
<dbReference type="PIRSF" id="PIRSF016184">
    <property type="entry name" value="PhzC_PhzF"/>
    <property type="match status" value="1"/>
</dbReference>
<dbReference type="SUPFAM" id="SSF54506">
    <property type="entry name" value="Diaminopimelate epimerase-like"/>
    <property type="match status" value="1"/>
</dbReference>
<dbReference type="GO" id="GO:0005737">
    <property type="term" value="C:cytoplasm"/>
    <property type="evidence" value="ECO:0007669"/>
    <property type="project" value="TreeGrafter"/>
</dbReference>
<accession>A0A167GTD5</accession>
<keyword evidence="2" id="KW-0413">Isomerase</keyword>
<evidence type="ECO:0000256" key="1">
    <source>
        <dbReference type="ARBA" id="ARBA00008270"/>
    </source>
</evidence>
<name>A0A167GTD5_9GAMM</name>
<proteinExistence type="inferred from homology"/>
<dbReference type="GO" id="GO:0016853">
    <property type="term" value="F:isomerase activity"/>
    <property type="evidence" value="ECO:0007669"/>
    <property type="project" value="UniProtKB-KW"/>
</dbReference>
<evidence type="ECO:0000256" key="2">
    <source>
        <dbReference type="ARBA" id="ARBA00023235"/>
    </source>
</evidence>
<gene>
    <name evidence="3" type="ORF">N476_00210</name>
</gene>
<dbReference type="AlphaFoldDB" id="A0A167GTD5"/>
<dbReference type="Gene3D" id="3.10.310.10">
    <property type="entry name" value="Diaminopimelate Epimerase, Chain A, domain 1"/>
    <property type="match status" value="2"/>
</dbReference>
<evidence type="ECO:0000313" key="4">
    <source>
        <dbReference type="Proteomes" id="UP000076503"/>
    </source>
</evidence>
<comment type="caution">
    <text evidence="3">The sequence shown here is derived from an EMBL/GenBank/DDBJ whole genome shotgun (WGS) entry which is preliminary data.</text>
</comment>
<dbReference type="Pfam" id="PF02567">
    <property type="entry name" value="PhzC-PhzF"/>
    <property type="match status" value="1"/>
</dbReference>
<reference evidence="3 4" key="1">
    <citation type="submission" date="2013-07" db="EMBL/GenBank/DDBJ databases">
        <title>Comparative Genomic and Metabolomic Analysis of Twelve Strains of Pseudoalteromonas luteoviolacea.</title>
        <authorList>
            <person name="Vynne N.G."/>
            <person name="Mansson M."/>
            <person name="Gram L."/>
        </authorList>
    </citation>
    <scope>NUCLEOTIDE SEQUENCE [LARGE SCALE GENOMIC DNA]</scope>
    <source>
        <strain evidence="3 4">H33</strain>
    </source>
</reference>
<evidence type="ECO:0008006" key="5">
    <source>
        <dbReference type="Google" id="ProtNLM"/>
    </source>
</evidence>
<dbReference type="PANTHER" id="PTHR13774:SF17">
    <property type="entry name" value="PHENAZINE BIOSYNTHESIS-LIKE DOMAIN-CONTAINING PROTEIN"/>
    <property type="match status" value="1"/>
</dbReference>
<dbReference type="PATRIC" id="fig|1365251.3.peg.41"/>
<dbReference type="PANTHER" id="PTHR13774">
    <property type="entry name" value="PHENAZINE BIOSYNTHESIS PROTEIN"/>
    <property type="match status" value="1"/>
</dbReference>
<dbReference type="OrthoDB" id="9788221at2"/>
<sequence>MKMYGVRRVFCSEHYLGNLADVNLCDDLNEFHDTHGLQKIASTNTVAATAFLVKYADCKFGIRWFSPYGEIQFCGHATLAAAGVLTSTFTNAGKEITFESSNQTICVSHQGGELFVMCLPQASLEITTDFDHIFPVFNQTLSNIKHTEPNDGYFVAQAANKQDLIELDFNAKEYINCTRRALLVTTNHGLGSDGFYFRYFAPQYGSKEDQATGSVAPLLASYWQIPANKIFNCHQLSVGGGYYQIYKTAQQVCVIAKVLKLEY</sequence>
<comment type="similarity">
    <text evidence="1">Belongs to the PhzF family.</text>
</comment>
<dbReference type="InterPro" id="IPR003719">
    <property type="entry name" value="Phenazine_PhzF-like"/>
</dbReference>